<dbReference type="PANTHER" id="PTHR35708:SF3">
    <property type="entry name" value="GB|AAD25831.1"/>
    <property type="match status" value="1"/>
</dbReference>
<dbReference type="PANTHER" id="PTHR35708">
    <property type="entry name" value="GB|AAD25831.1"/>
    <property type="match status" value="1"/>
</dbReference>
<comment type="caution">
    <text evidence="2">The sequence shown here is derived from an EMBL/GenBank/DDBJ whole genome shotgun (WGS) entry which is preliminary data.</text>
</comment>
<feature type="transmembrane region" description="Helical" evidence="1">
    <location>
        <begin position="14"/>
        <end position="34"/>
    </location>
</feature>
<name>A0A1R3KAX7_9ROSI</name>
<feature type="transmembrane region" description="Helical" evidence="1">
    <location>
        <begin position="40"/>
        <end position="57"/>
    </location>
</feature>
<keyword evidence="1" id="KW-1133">Transmembrane helix</keyword>
<accession>A0A1R3KAX7</accession>
<organism evidence="2 3">
    <name type="scientific">Corchorus olitorius</name>
    <dbReference type="NCBI Taxonomy" id="93759"/>
    <lineage>
        <taxon>Eukaryota</taxon>
        <taxon>Viridiplantae</taxon>
        <taxon>Streptophyta</taxon>
        <taxon>Embryophyta</taxon>
        <taxon>Tracheophyta</taxon>
        <taxon>Spermatophyta</taxon>
        <taxon>Magnoliopsida</taxon>
        <taxon>eudicotyledons</taxon>
        <taxon>Gunneridae</taxon>
        <taxon>Pentapetalae</taxon>
        <taxon>rosids</taxon>
        <taxon>malvids</taxon>
        <taxon>Malvales</taxon>
        <taxon>Malvaceae</taxon>
        <taxon>Grewioideae</taxon>
        <taxon>Apeibeae</taxon>
        <taxon>Corchorus</taxon>
    </lineage>
</organism>
<keyword evidence="1" id="KW-0812">Transmembrane</keyword>
<evidence type="ECO:0008006" key="4">
    <source>
        <dbReference type="Google" id="ProtNLM"/>
    </source>
</evidence>
<dbReference type="Proteomes" id="UP000187203">
    <property type="component" value="Unassembled WGS sequence"/>
</dbReference>
<evidence type="ECO:0000256" key="1">
    <source>
        <dbReference type="SAM" id="Phobius"/>
    </source>
</evidence>
<keyword evidence="3" id="KW-1185">Reference proteome</keyword>
<keyword evidence="1" id="KW-0472">Membrane</keyword>
<evidence type="ECO:0000313" key="2">
    <source>
        <dbReference type="EMBL" id="OMP04260.1"/>
    </source>
</evidence>
<gene>
    <name evidence="2" type="ORF">COLO4_09821</name>
</gene>
<dbReference type="EMBL" id="AWUE01014272">
    <property type="protein sequence ID" value="OMP04260.1"/>
    <property type="molecule type" value="Genomic_DNA"/>
</dbReference>
<protein>
    <recommendedName>
        <fullName evidence="4">Transmembrane protein</fullName>
    </recommendedName>
</protein>
<proteinExistence type="predicted"/>
<sequence length="202" mass="22512">MVETKENQICLKPYLLSVALLVIPSIVLTSFLGLGFYSTLFTFPILVLSTIFLVTFTKKSNKVVFEENPEASCRKLSEDHEVEDRVVLESCVSESDAAHDVGNVQEFEVESVDLPSDSESNNSGSIDWMMNPCKNVEQNPDEISDDEISVSEDDEEGLIEIAIPSSEEPKLNLQCSNLPSFLPESIFKEQDLVELLAEMNEV</sequence>
<dbReference type="AlphaFoldDB" id="A0A1R3KAX7"/>
<evidence type="ECO:0000313" key="3">
    <source>
        <dbReference type="Proteomes" id="UP000187203"/>
    </source>
</evidence>
<reference evidence="3" key="1">
    <citation type="submission" date="2013-09" db="EMBL/GenBank/DDBJ databases">
        <title>Corchorus olitorius genome sequencing.</title>
        <authorList>
            <person name="Alam M."/>
            <person name="Haque M.S."/>
            <person name="Islam M.S."/>
            <person name="Emdad E.M."/>
            <person name="Islam M.M."/>
            <person name="Ahmed B."/>
            <person name="Halim A."/>
            <person name="Hossen Q.M.M."/>
            <person name="Hossain M.Z."/>
            <person name="Ahmed R."/>
            <person name="Khan M.M."/>
            <person name="Islam R."/>
            <person name="Rashid M.M."/>
            <person name="Khan S.A."/>
            <person name="Rahman M.S."/>
            <person name="Alam M."/>
            <person name="Yahiya A.S."/>
            <person name="Khan M.S."/>
            <person name="Azam M.S."/>
            <person name="Haque T."/>
            <person name="Lashkar M.Z.H."/>
            <person name="Akhand A.I."/>
            <person name="Morshed G."/>
            <person name="Roy S."/>
            <person name="Uddin K.S."/>
            <person name="Rabeya T."/>
            <person name="Hossain A.S."/>
            <person name="Chowdhury A."/>
            <person name="Snigdha A.R."/>
            <person name="Mortoza M.S."/>
            <person name="Matin S.A."/>
            <person name="Hoque S.M.E."/>
            <person name="Islam M.K."/>
            <person name="Roy D.K."/>
            <person name="Haider R."/>
            <person name="Moosa M.M."/>
            <person name="Elias S.M."/>
            <person name="Hasan A.M."/>
            <person name="Jahan S."/>
            <person name="Shafiuddin M."/>
            <person name="Mahmood N."/>
            <person name="Shommy N.S."/>
        </authorList>
    </citation>
    <scope>NUCLEOTIDE SEQUENCE [LARGE SCALE GENOMIC DNA]</scope>
    <source>
        <strain evidence="3">cv. O-4</strain>
    </source>
</reference>
<dbReference type="OrthoDB" id="784738at2759"/>